<dbReference type="PANTHER" id="PTHR34192">
    <property type="entry name" value="PLASTOCYANIN MAJOR ISOFORM, CHLOROPLASTIC-RELATED"/>
    <property type="match status" value="1"/>
</dbReference>
<dbReference type="Proteomes" id="UP001497392">
    <property type="component" value="Unassembled WGS sequence"/>
</dbReference>
<proteinExistence type="inferred from homology"/>
<keyword evidence="9 10" id="KW-0472">Membrane</keyword>
<dbReference type="InterPro" id="IPR001235">
    <property type="entry name" value="Copper_blue_Plastocyanin"/>
</dbReference>
<dbReference type="PANTHER" id="PTHR34192:SF10">
    <property type="entry name" value="PLASTOCYANIN MAJOR ISOFORM, CHLOROPLASTIC-RELATED"/>
    <property type="match status" value="1"/>
</dbReference>
<dbReference type="InterPro" id="IPR008972">
    <property type="entry name" value="Cupredoxin"/>
</dbReference>
<keyword evidence="6 10" id="KW-0249">Electron transport</keyword>
<gene>
    <name evidence="12" type="primary">g6027</name>
    <name evidence="12" type="ORF">VP750_LOCUS5160</name>
</gene>
<evidence type="ECO:0000259" key="11">
    <source>
        <dbReference type="Pfam" id="PF00127"/>
    </source>
</evidence>
<dbReference type="PRINTS" id="PR00157">
    <property type="entry name" value="PLASTOCYANIN"/>
</dbReference>
<keyword evidence="13" id="KW-1185">Reference proteome</keyword>
<dbReference type="PROSITE" id="PS00196">
    <property type="entry name" value="COPPER_BLUE"/>
    <property type="match status" value="1"/>
</dbReference>
<evidence type="ECO:0000256" key="6">
    <source>
        <dbReference type="ARBA" id="ARBA00022982"/>
    </source>
</evidence>
<evidence type="ECO:0000256" key="7">
    <source>
        <dbReference type="ARBA" id="ARBA00023008"/>
    </source>
</evidence>
<evidence type="ECO:0000256" key="4">
    <source>
        <dbReference type="ARBA" id="ARBA00022448"/>
    </source>
</evidence>
<evidence type="ECO:0000256" key="10">
    <source>
        <dbReference type="RuleBase" id="RU363020"/>
    </source>
</evidence>
<protein>
    <recommendedName>
        <fullName evidence="10">Plastocyanin</fullName>
    </recommendedName>
</protein>
<keyword evidence="7 10" id="KW-0186">Copper</keyword>
<sequence length="158" mass="16185">MALSMKASTASCAKLAAPQRTPARARAAPAVFASLREDVARFAGAAGVGIATLGLALSANAANVKLGAAGGALVFEPAEVTIKSGETVTWTNNIGFPHNVVFDEDNIPSGASADKLSHEDYLNSPGETVSSKFDTPGEYSYYCEPHQGAGMAGKVIVQ</sequence>
<dbReference type="Gene3D" id="2.60.40.420">
    <property type="entry name" value="Cupredoxins - blue copper proteins"/>
    <property type="match status" value="1"/>
</dbReference>
<evidence type="ECO:0000313" key="13">
    <source>
        <dbReference type="Proteomes" id="UP001497392"/>
    </source>
</evidence>
<dbReference type="InterPro" id="IPR002387">
    <property type="entry name" value="Plastocyanin"/>
</dbReference>
<accession>A0ABP1FUE0</accession>
<evidence type="ECO:0000256" key="1">
    <source>
        <dbReference type="ARBA" id="ARBA00001973"/>
    </source>
</evidence>
<evidence type="ECO:0000256" key="9">
    <source>
        <dbReference type="ARBA" id="ARBA00023136"/>
    </source>
</evidence>
<comment type="function">
    <text evidence="10">Participates in electron transfer between P700 and the cytochrome b6-f complex in photosystem I.</text>
</comment>
<comment type="cofactor">
    <cofactor evidence="1">
        <name>Cu(2+)</name>
        <dbReference type="ChEBI" id="CHEBI:29036"/>
    </cofactor>
</comment>
<feature type="domain" description="Blue (type 1) copper" evidence="11">
    <location>
        <begin position="63"/>
        <end position="158"/>
    </location>
</feature>
<dbReference type="SUPFAM" id="SSF49503">
    <property type="entry name" value="Cupredoxins"/>
    <property type="match status" value="1"/>
</dbReference>
<comment type="caution">
    <text evidence="12">The sequence shown here is derived from an EMBL/GenBank/DDBJ whole genome shotgun (WGS) entry which is preliminary data.</text>
</comment>
<evidence type="ECO:0000256" key="2">
    <source>
        <dbReference type="ARBA" id="ARBA00004622"/>
    </source>
</evidence>
<dbReference type="InterPro" id="IPR000923">
    <property type="entry name" value="BlueCu_1"/>
</dbReference>
<comment type="similarity">
    <text evidence="3 10">Belongs to the plastocyanin family.</text>
</comment>
<evidence type="ECO:0000256" key="5">
    <source>
        <dbReference type="ARBA" id="ARBA00022723"/>
    </source>
</evidence>
<dbReference type="CDD" id="cd04219">
    <property type="entry name" value="Plastocyanin"/>
    <property type="match status" value="1"/>
</dbReference>
<keyword evidence="5 10" id="KW-0479">Metal-binding</keyword>
<name>A0ABP1FUE0_9CHLO</name>
<dbReference type="Pfam" id="PF00127">
    <property type="entry name" value="Copper-bind"/>
    <property type="match status" value="1"/>
</dbReference>
<dbReference type="PRINTS" id="PR00156">
    <property type="entry name" value="COPPERBLUE"/>
</dbReference>
<evidence type="ECO:0000256" key="3">
    <source>
        <dbReference type="ARBA" id="ARBA00005338"/>
    </source>
</evidence>
<comment type="subcellular location">
    <subcellularLocation>
        <location evidence="2 10">Plastid</location>
        <location evidence="2 10">Chloroplast thylakoid membrane</location>
        <topology evidence="2 10">Peripheral membrane protein</topology>
        <orientation evidence="2 10">Lumenal side</orientation>
    </subcellularLocation>
</comment>
<keyword evidence="8 10" id="KW-0793">Thylakoid</keyword>
<reference evidence="12 13" key="1">
    <citation type="submission" date="2024-06" db="EMBL/GenBank/DDBJ databases">
        <authorList>
            <person name="Kraege A."/>
            <person name="Thomma B."/>
        </authorList>
    </citation>
    <scope>NUCLEOTIDE SEQUENCE [LARGE SCALE GENOMIC DNA]</scope>
</reference>
<dbReference type="EMBL" id="CAXHTA020000008">
    <property type="protein sequence ID" value="CAL5223501.1"/>
    <property type="molecule type" value="Genomic_DNA"/>
</dbReference>
<keyword evidence="4 10" id="KW-0813">Transport</keyword>
<evidence type="ECO:0000256" key="8">
    <source>
        <dbReference type="ARBA" id="ARBA00023078"/>
    </source>
</evidence>
<dbReference type="NCBIfam" id="TIGR02656">
    <property type="entry name" value="cyanin_plasto"/>
    <property type="match status" value="1"/>
</dbReference>
<dbReference type="InterPro" id="IPR028871">
    <property type="entry name" value="BlueCu_1_BS"/>
</dbReference>
<evidence type="ECO:0000313" key="12">
    <source>
        <dbReference type="EMBL" id="CAL5223501.1"/>
    </source>
</evidence>
<organism evidence="12 13">
    <name type="scientific">Coccomyxa viridis</name>
    <dbReference type="NCBI Taxonomy" id="1274662"/>
    <lineage>
        <taxon>Eukaryota</taxon>
        <taxon>Viridiplantae</taxon>
        <taxon>Chlorophyta</taxon>
        <taxon>core chlorophytes</taxon>
        <taxon>Trebouxiophyceae</taxon>
        <taxon>Trebouxiophyceae incertae sedis</taxon>
        <taxon>Coccomyxaceae</taxon>
        <taxon>Coccomyxa</taxon>
    </lineage>
</organism>